<proteinExistence type="predicted"/>
<dbReference type="Pfam" id="PF14054">
    <property type="entry name" value="DUF4249"/>
    <property type="match status" value="1"/>
</dbReference>
<evidence type="ECO:0000313" key="1">
    <source>
        <dbReference type="EMBL" id="MBT1710584.1"/>
    </source>
</evidence>
<dbReference type="AlphaFoldDB" id="A0AAP2E2Y5"/>
<name>A0AAP2E2Y5_9BACT</name>
<organism evidence="1 2">
    <name type="scientific">Dawidia cretensis</name>
    <dbReference type="NCBI Taxonomy" id="2782350"/>
    <lineage>
        <taxon>Bacteria</taxon>
        <taxon>Pseudomonadati</taxon>
        <taxon>Bacteroidota</taxon>
        <taxon>Cytophagia</taxon>
        <taxon>Cytophagales</taxon>
        <taxon>Chryseotaleaceae</taxon>
        <taxon>Dawidia</taxon>
    </lineage>
</organism>
<dbReference type="PROSITE" id="PS51257">
    <property type="entry name" value="PROKAR_LIPOPROTEIN"/>
    <property type="match status" value="1"/>
</dbReference>
<sequence>MRSLIFLLFVILLSCETAVDPRLPDNGSGLVIYSFFRPGSPLKIDVFNTVPVLQTETIQRNRDLTIRILENGAFVEEITADQQGVYRSNTVPAEQNSYSFETAVGERSFSATSHIPEPVRISSARMSETIQYINSGEYGYPAEISLADPHETANFYSLEILVQNCSSGCTGDDLQGSLNEVLVEELKVNTSGNTDVDIVGGPQQIDGLKYIYFSDEGFDGELVTLKFFIVPMLINLNKDQNIKFVLKSIAREYYEYLRTSDFQHELEEEGNLSEPVQIATNIENGLGTFAGYSFSVYTVKH</sequence>
<accession>A0AAP2E2Y5</accession>
<dbReference type="EMBL" id="JAHESE010000024">
    <property type="protein sequence ID" value="MBT1710584.1"/>
    <property type="molecule type" value="Genomic_DNA"/>
</dbReference>
<gene>
    <name evidence="1" type="ORF">KK062_20235</name>
</gene>
<dbReference type="RefSeq" id="WP_254086159.1">
    <property type="nucleotide sequence ID" value="NZ_JAHESE010000024.1"/>
</dbReference>
<dbReference type="InterPro" id="IPR025345">
    <property type="entry name" value="DUF4249"/>
</dbReference>
<evidence type="ECO:0000313" key="2">
    <source>
        <dbReference type="Proteomes" id="UP001319080"/>
    </source>
</evidence>
<comment type="caution">
    <text evidence="1">The sequence shown here is derived from an EMBL/GenBank/DDBJ whole genome shotgun (WGS) entry which is preliminary data.</text>
</comment>
<reference evidence="1 2" key="1">
    <citation type="submission" date="2021-05" db="EMBL/GenBank/DDBJ databases">
        <title>A Polyphasic approach of four new species of the genus Ohtaekwangia: Ohtaekwangia histidinii sp. nov., Ohtaekwangia cretensis sp. nov., Ohtaekwangia indiensis sp. nov., Ohtaekwangia reichenbachii sp. nov. from diverse environment.</title>
        <authorList>
            <person name="Octaviana S."/>
        </authorList>
    </citation>
    <scope>NUCLEOTIDE SEQUENCE [LARGE SCALE GENOMIC DNA]</scope>
    <source>
        <strain evidence="1 2">PWU5</strain>
    </source>
</reference>
<dbReference type="Proteomes" id="UP001319080">
    <property type="component" value="Unassembled WGS sequence"/>
</dbReference>
<keyword evidence="2" id="KW-1185">Reference proteome</keyword>
<protein>
    <submittedName>
        <fullName evidence="1">DUF4249 family protein</fullName>
    </submittedName>
</protein>